<dbReference type="PROSITE" id="PS00010">
    <property type="entry name" value="ASX_HYDROXYL"/>
    <property type="match status" value="1"/>
</dbReference>
<dbReference type="Gene3D" id="3.30.200.20">
    <property type="entry name" value="Phosphorylase Kinase, domain 1"/>
    <property type="match status" value="1"/>
</dbReference>
<dbReference type="PROSITE" id="PS00108">
    <property type="entry name" value="PROTEIN_KINASE_ST"/>
    <property type="match status" value="1"/>
</dbReference>
<dbReference type="PROSITE" id="PS50011">
    <property type="entry name" value="PROTEIN_KINASE_DOM"/>
    <property type="match status" value="1"/>
</dbReference>
<dbReference type="InterPro" id="IPR045274">
    <property type="entry name" value="WAK-like"/>
</dbReference>
<dbReference type="FunFam" id="3.30.200.20:FF:000043">
    <property type="entry name" value="Wall-associated receptor kinase 2"/>
    <property type="match status" value="1"/>
</dbReference>
<name>A0ABD3U5R9_9LAMI</name>
<evidence type="ECO:0000313" key="25">
    <source>
        <dbReference type="Proteomes" id="UP001634393"/>
    </source>
</evidence>
<dbReference type="AlphaFoldDB" id="A0ABD3U5R9"/>
<evidence type="ECO:0000256" key="20">
    <source>
        <dbReference type="SAM" id="Phobius"/>
    </source>
</evidence>
<protein>
    <submittedName>
        <fullName evidence="24">Uncharacterized protein</fullName>
    </submittedName>
</protein>
<dbReference type="CDD" id="cd14066">
    <property type="entry name" value="STKc_IRAK"/>
    <property type="match status" value="1"/>
</dbReference>
<dbReference type="PANTHER" id="PTHR27005:SF515">
    <property type="entry name" value="WALL-ASSOCIATED RECEPTOR KINASE-LIKE 10-RELATED"/>
    <property type="match status" value="1"/>
</dbReference>
<evidence type="ECO:0000256" key="14">
    <source>
        <dbReference type="ARBA" id="ARBA00023157"/>
    </source>
</evidence>
<dbReference type="CDD" id="cd00054">
    <property type="entry name" value="EGF_CA"/>
    <property type="match status" value="1"/>
</dbReference>
<dbReference type="GO" id="GO:0016020">
    <property type="term" value="C:membrane"/>
    <property type="evidence" value="ECO:0007669"/>
    <property type="project" value="UniProtKB-SubCell"/>
</dbReference>
<comment type="subcellular location">
    <subcellularLocation>
        <location evidence="1">Membrane</location>
        <topology evidence="1">Single-pass type I membrane protein</topology>
    </subcellularLocation>
</comment>
<keyword evidence="25" id="KW-1185">Reference proteome</keyword>
<reference evidence="24 25" key="1">
    <citation type="submission" date="2024-12" db="EMBL/GenBank/DDBJ databases">
        <title>The unique morphological basis and parallel evolutionary history of personate flowers in Penstemon.</title>
        <authorList>
            <person name="Depatie T.H."/>
            <person name="Wessinger C.A."/>
        </authorList>
    </citation>
    <scope>NUCLEOTIDE SEQUENCE [LARGE SCALE GENOMIC DNA]</scope>
    <source>
        <strain evidence="24">WTNN_2</strain>
        <tissue evidence="24">Leaf</tissue>
    </source>
</reference>
<comment type="catalytic activity">
    <reaction evidence="16">
        <text>L-seryl-[protein] + ATP = O-phospho-L-seryl-[protein] + ADP + H(+)</text>
        <dbReference type="Rhea" id="RHEA:17989"/>
        <dbReference type="Rhea" id="RHEA-COMP:9863"/>
        <dbReference type="Rhea" id="RHEA-COMP:11604"/>
        <dbReference type="ChEBI" id="CHEBI:15378"/>
        <dbReference type="ChEBI" id="CHEBI:29999"/>
        <dbReference type="ChEBI" id="CHEBI:30616"/>
        <dbReference type="ChEBI" id="CHEBI:83421"/>
        <dbReference type="ChEBI" id="CHEBI:456216"/>
    </reaction>
</comment>
<evidence type="ECO:0000256" key="2">
    <source>
        <dbReference type="ARBA" id="ARBA00022527"/>
    </source>
</evidence>
<keyword evidence="9" id="KW-0547">Nucleotide-binding</keyword>
<evidence type="ECO:0000256" key="18">
    <source>
        <dbReference type="ARBA" id="ARBA00058961"/>
    </source>
</evidence>
<keyword evidence="3 19" id="KW-0245">EGF-like domain</keyword>
<keyword evidence="4" id="KW-0597">Phosphoprotein</keyword>
<dbReference type="Pfam" id="PF12947">
    <property type="entry name" value="EGF_3"/>
    <property type="match status" value="1"/>
</dbReference>
<evidence type="ECO:0000256" key="12">
    <source>
        <dbReference type="ARBA" id="ARBA00022989"/>
    </source>
</evidence>
<keyword evidence="15" id="KW-0325">Glycoprotein</keyword>
<dbReference type="FunFam" id="2.10.25.10:FF:000038">
    <property type="entry name" value="Fibrillin 2"/>
    <property type="match status" value="1"/>
</dbReference>
<dbReference type="SMART" id="SM00179">
    <property type="entry name" value="EGF_CA"/>
    <property type="match status" value="2"/>
</dbReference>
<evidence type="ECO:0000256" key="5">
    <source>
        <dbReference type="ARBA" id="ARBA00022679"/>
    </source>
</evidence>
<dbReference type="PROSITE" id="PS01187">
    <property type="entry name" value="EGF_CA"/>
    <property type="match status" value="1"/>
</dbReference>
<dbReference type="Pfam" id="PF08488">
    <property type="entry name" value="WAK"/>
    <property type="match status" value="1"/>
</dbReference>
<keyword evidence="14" id="KW-1015">Disulfide bond</keyword>
<feature type="domain" description="EGF-like" evidence="23">
    <location>
        <begin position="320"/>
        <end position="356"/>
    </location>
</feature>
<dbReference type="InterPro" id="IPR013695">
    <property type="entry name" value="WAK"/>
</dbReference>
<keyword evidence="12 20" id="KW-1133">Transmembrane helix</keyword>
<evidence type="ECO:0000256" key="6">
    <source>
        <dbReference type="ARBA" id="ARBA00022692"/>
    </source>
</evidence>
<dbReference type="InterPro" id="IPR018097">
    <property type="entry name" value="EGF_Ca-bd_CS"/>
</dbReference>
<dbReference type="GO" id="GO:0004674">
    <property type="term" value="F:protein serine/threonine kinase activity"/>
    <property type="evidence" value="ECO:0007669"/>
    <property type="project" value="UniProtKB-KW"/>
</dbReference>
<feature type="chain" id="PRO_5044850653" evidence="21">
    <location>
        <begin position="22"/>
        <end position="752"/>
    </location>
</feature>
<evidence type="ECO:0000256" key="15">
    <source>
        <dbReference type="ARBA" id="ARBA00023180"/>
    </source>
</evidence>
<dbReference type="FunFam" id="1.10.510.10:FF:000084">
    <property type="entry name" value="Wall-associated receptor kinase 2"/>
    <property type="match status" value="1"/>
</dbReference>
<evidence type="ECO:0000256" key="19">
    <source>
        <dbReference type="PROSITE-ProRule" id="PRU00076"/>
    </source>
</evidence>
<keyword evidence="5" id="KW-0808">Transferase</keyword>
<dbReference type="Gene3D" id="2.10.25.10">
    <property type="entry name" value="Laminin"/>
    <property type="match status" value="2"/>
</dbReference>
<evidence type="ECO:0000313" key="24">
    <source>
        <dbReference type="EMBL" id="KAL3844171.1"/>
    </source>
</evidence>
<dbReference type="Pfam" id="PF13947">
    <property type="entry name" value="GUB_WAK_bind"/>
    <property type="match status" value="1"/>
</dbReference>
<dbReference type="EMBL" id="JBJXBP010000002">
    <property type="protein sequence ID" value="KAL3844171.1"/>
    <property type="molecule type" value="Genomic_DNA"/>
</dbReference>
<dbReference type="Pfam" id="PF00069">
    <property type="entry name" value="Pkinase"/>
    <property type="match status" value="1"/>
</dbReference>
<dbReference type="SUPFAM" id="SSF56112">
    <property type="entry name" value="Protein kinase-like (PK-like)"/>
    <property type="match status" value="1"/>
</dbReference>
<dbReference type="GO" id="GO:0005524">
    <property type="term" value="F:ATP binding"/>
    <property type="evidence" value="ECO:0007669"/>
    <property type="project" value="UniProtKB-KW"/>
</dbReference>
<dbReference type="InterPro" id="IPR011009">
    <property type="entry name" value="Kinase-like_dom_sf"/>
</dbReference>
<dbReference type="InterPro" id="IPR000719">
    <property type="entry name" value="Prot_kinase_dom"/>
</dbReference>
<evidence type="ECO:0000256" key="16">
    <source>
        <dbReference type="ARBA" id="ARBA00047558"/>
    </source>
</evidence>
<evidence type="ECO:0000256" key="13">
    <source>
        <dbReference type="ARBA" id="ARBA00023136"/>
    </source>
</evidence>
<dbReference type="PROSITE" id="PS50026">
    <property type="entry name" value="EGF_3"/>
    <property type="match status" value="1"/>
</dbReference>
<dbReference type="InterPro" id="IPR000152">
    <property type="entry name" value="EGF-type_Asp/Asn_hydroxyl_site"/>
</dbReference>
<dbReference type="SUPFAM" id="SSF57196">
    <property type="entry name" value="EGF/Laminin"/>
    <property type="match status" value="1"/>
</dbReference>
<keyword evidence="10" id="KW-0418">Kinase</keyword>
<evidence type="ECO:0000256" key="8">
    <source>
        <dbReference type="ARBA" id="ARBA00022737"/>
    </source>
</evidence>
<evidence type="ECO:0000259" key="23">
    <source>
        <dbReference type="PROSITE" id="PS50026"/>
    </source>
</evidence>
<feature type="signal peptide" evidence="21">
    <location>
        <begin position="1"/>
        <end position="21"/>
    </location>
</feature>
<keyword evidence="13 20" id="KW-0472">Membrane</keyword>
<evidence type="ECO:0000256" key="21">
    <source>
        <dbReference type="SAM" id="SignalP"/>
    </source>
</evidence>
<keyword evidence="7 21" id="KW-0732">Signal</keyword>
<accession>A0ABD3U5R9</accession>
<dbReference type="PANTHER" id="PTHR27005">
    <property type="entry name" value="WALL-ASSOCIATED RECEPTOR KINASE-LIKE 21"/>
    <property type="match status" value="1"/>
</dbReference>
<evidence type="ECO:0000256" key="3">
    <source>
        <dbReference type="ARBA" id="ARBA00022536"/>
    </source>
</evidence>
<evidence type="ECO:0000256" key="1">
    <source>
        <dbReference type="ARBA" id="ARBA00004479"/>
    </source>
</evidence>
<proteinExistence type="predicted"/>
<dbReference type="Gene3D" id="1.10.510.10">
    <property type="entry name" value="Transferase(Phosphotransferase) domain 1"/>
    <property type="match status" value="1"/>
</dbReference>
<dbReference type="InterPro" id="IPR025287">
    <property type="entry name" value="WAK_GUB"/>
</dbReference>
<dbReference type="InterPro" id="IPR008271">
    <property type="entry name" value="Ser/Thr_kinase_AS"/>
</dbReference>
<gene>
    <name evidence="24" type="ORF">ACJIZ3_001574</name>
</gene>
<evidence type="ECO:0000256" key="7">
    <source>
        <dbReference type="ARBA" id="ARBA00022729"/>
    </source>
</evidence>
<evidence type="ECO:0000256" key="10">
    <source>
        <dbReference type="ARBA" id="ARBA00022777"/>
    </source>
</evidence>
<keyword evidence="11" id="KW-0067">ATP-binding</keyword>
<sequence length="752" mass="83512">MSSALHFAYLVIPLWLSWSVANDLNDIFFSGSDDGVEVYSNMSLAEGDHITKPGCPSKCGNLTVPYPFGVGINSGCSINPFFDISCNASFNPPKAFLGSDQLEVEGIYDTKIYIKNRPAFNCFDKSGKLANESHFSMNLSGTPFSLSNENKLTVIGCDDFSALTTTAYDYDNYLGLCVAICNKTQDLSNGSCSGIGCCQASIPKGLQVIYLEVSKLNDQNAVQSFNPCGYSFLAEQNSYEFQISDISVDSSLVNKTVGTLPLVIDWAIGHRNCNQIQNTKDFICQGKSVCVDSDTVLGGYRCICSQGYKGNPYLSPGCQDINECEYNLCHEKAICTNLPGSYDCACNHGYYGDGEHDGTGCIFVPSPTKNTLYAGLLIGSVSFLALLLSFWVYKVLKRRKANKLKQKYFKRNGGLMLQQQISAHDHVLEKIRNFTAKELERATDRFNESRIIGKGGQGTVYKGMLSDGRIIAVKKSKQIDKNDQLAEFINEVVILSQINHRNVVKLLGCCLETEVPLLVYEFISNGTLFGLIHDQSTGFPFSWEMRLRIAAEVANALSYLHHATSIPIYHRDMKTNNILLDEKYRAKLADFGISKSVTVDQTHLTTKVKGTFGYLDPEYFQTSKFTGKSDVYSFGVVLVELLTGQKPISTSVTEEERSLVTRFLSAMEENRLQTILDSQIIEQSVDEEILTVAKLAKRCLNLNGRKRPNIREVAMELDSIRTCENPSIVESHIQEISWVETESLVFSEDRIA</sequence>
<evidence type="ECO:0000259" key="22">
    <source>
        <dbReference type="PROSITE" id="PS50011"/>
    </source>
</evidence>
<keyword evidence="6 20" id="KW-0812">Transmembrane</keyword>
<dbReference type="InterPro" id="IPR000742">
    <property type="entry name" value="EGF"/>
</dbReference>
<feature type="domain" description="Protein kinase" evidence="22">
    <location>
        <begin position="446"/>
        <end position="728"/>
    </location>
</feature>
<keyword evidence="8" id="KW-0677">Repeat</keyword>
<evidence type="ECO:0000256" key="11">
    <source>
        <dbReference type="ARBA" id="ARBA00022840"/>
    </source>
</evidence>
<evidence type="ECO:0000256" key="9">
    <source>
        <dbReference type="ARBA" id="ARBA00022741"/>
    </source>
</evidence>
<dbReference type="SMART" id="SM00181">
    <property type="entry name" value="EGF"/>
    <property type="match status" value="2"/>
</dbReference>
<keyword evidence="2" id="KW-0723">Serine/threonine-protein kinase</keyword>
<dbReference type="Proteomes" id="UP001634393">
    <property type="component" value="Unassembled WGS sequence"/>
</dbReference>
<comment type="caution">
    <text evidence="19">Lacks conserved residue(s) required for the propagation of feature annotation.</text>
</comment>
<organism evidence="24 25">
    <name type="scientific">Penstemon smallii</name>
    <dbReference type="NCBI Taxonomy" id="265156"/>
    <lineage>
        <taxon>Eukaryota</taxon>
        <taxon>Viridiplantae</taxon>
        <taxon>Streptophyta</taxon>
        <taxon>Embryophyta</taxon>
        <taxon>Tracheophyta</taxon>
        <taxon>Spermatophyta</taxon>
        <taxon>Magnoliopsida</taxon>
        <taxon>eudicotyledons</taxon>
        <taxon>Gunneridae</taxon>
        <taxon>Pentapetalae</taxon>
        <taxon>asterids</taxon>
        <taxon>lamiids</taxon>
        <taxon>Lamiales</taxon>
        <taxon>Plantaginaceae</taxon>
        <taxon>Cheloneae</taxon>
        <taxon>Penstemon</taxon>
    </lineage>
</organism>
<dbReference type="InterPro" id="IPR001881">
    <property type="entry name" value="EGF-like_Ca-bd_dom"/>
</dbReference>
<evidence type="ECO:0000256" key="17">
    <source>
        <dbReference type="ARBA" id="ARBA00047951"/>
    </source>
</evidence>
<comment type="caution">
    <text evidence="24">The sequence shown here is derived from an EMBL/GenBank/DDBJ whole genome shotgun (WGS) entry which is preliminary data.</text>
</comment>
<dbReference type="InterPro" id="IPR024731">
    <property type="entry name" value="NELL2-like_EGF"/>
</dbReference>
<dbReference type="SMART" id="SM00220">
    <property type="entry name" value="S_TKc"/>
    <property type="match status" value="1"/>
</dbReference>
<comment type="function">
    <text evidence="18">Serine/threonine-protein kinase that may function as a signaling receptor of extracellular matrix component. Binding to pectin may have significance in the control of cell expansion, morphogenesis and development.</text>
</comment>
<evidence type="ECO:0000256" key="4">
    <source>
        <dbReference type="ARBA" id="ARBA00022553"/>
    </source>
</evidence>
<comment type="catalytic activity">
    <reaction evidence="17">
        <text>L-threonyl-[protein] + ATP = O-phospho-L-threonyl-[protein] + ADP + H(+)</text>
        <dbReference type="Rhea" id="RHEA:46608"/>
        <dbReference type="Rhea" id="RHEA-COMP:11060"/>
        <dbReference type="Rhea" id="RHEA-COMP:11605"/>
        <dbReference type="ChEBI" id="CHEBI:15378"/>
        <dbReference type="ChEBI" id="CHEBI:30013"/>
        <dbReference type="ChEBI" id="CHEBI:30616"/>
        <dbReference type="ChEBI" id="CHEBI:61977"/>
        <dbReference type="ChEBI" id="CHEBI:456216"/>
    </reaction>
</comment>
<feature type="transmembrane region" description="Helical" evidence="20">
    <location>
        <begin position="372"/>
        <end position="393"/>
    </location>
</feature>